<reference evidence="1 2" key="1">
    <citation type="submission" date="2023-09" db="EMBL/GenBank/DDBJ databases">
        <title>Thioclava shenzhenensis sp. nov., a multidrug resistant bacteria-antagonizing species isolated from coastal seawater.</title>
        <authorList>
            <person name="Long M."/>
        </authorList>
    </citation>
    <scope>NUCLEOTIDE SEQUENCE [LARGE SCALE GENOMIC DNA]</scope>
    <source>
        <strain evidence="1 2">FTW29</strain>
    </source>
</reference>
<proteinExistence type="predicted"/>
<dbReference type="RefSeq" id="WP_406720379.1">
    <property type="nucleotide sequence ID" value="NZ_CP135443.1"/>
</dbReference>
<protein>
    <submittedName>
        <fullName evidence="1">Uncharacterized protein</fullName>
    </submittedName>
</protein>
<evidence type="ECO:0000313" key="1">
    <source>
        <dbReference type="EMBL" id="WRY32882.1"/>
    </source>
</evidence>
<sequence>MTGSFEKIDYRLRPAKHAERLMLVELVRRMRFEHIDQYRYIGMGSVGFVDHRVFHRGLGLSDMISIEAASDESVQERFIRNVPLACIDLKFGHTSKILPKLDFDKKCVCWLNYDDRLSSSMSADIATIGSRLQSGSFLAVTFACGIPTESKGASAEMKRLREEFPALVSEGAKQSEFEGKRYADLGRRALGNSLERSLIEMDATLPLEDRRVSSQVCYFRYRDGAAMCTVGWVVYKRSEEEVFKDCAFDQLSYYRNADNDFVIKVPKFTPFEISQLERLVPTGHVPDLPWLKEADRSAFQQIYRYLPSFGVFEPV</sequence>
<dbReference type="Pfam" id="PF20553">
    <property type="entry name" value="Methyltransf_35"/>
    <property type="match status" value="1"/>
</dbReference>
<name>A0ABZ1DVU7_9RHOB</name>
<evidence type="ECO:0000313" key="2">
    <source>
        <dbReference type="Proteomes" id="UP001623290"/>
    </source>
</evidence>
<organism evidence="1 2">
    <name type="scientific">Thioclava litoralis</name>
    <dbReference type="NCBI Taxonomy" id="3076557"/>
    <lineage>
        <taxon>Bacteria</taxon>
        <taxon>Pseudomonadati</taxon>
        <taxon>Pseudomonadota</taxon>
        <taxon>Alphaproteobacteria</taxon>
        <taxon>Rhodobacterales</taxon>
        <taxon>Paracoccaceae</taxon>
        <taxon>Thioclava</taxon>
    </lineage>
</organism>
<accession>A0ABZ1DVU7</accession>
<dbReference type="EMBL" id="CP135443">
    <property type="protein sequence ID" value="WRY32882.1"/>
    <property type="molecule type" value="Genomic_DNA"/>
</dbReference>
<dbReference type="InterPro" id="IPR046788">
    <property type="entry name" value="Methyltransf_35"/>
</dbReference>
<gene>
    <name evidence="1" type="ORF">RPE78_09195</name>
</gene>
<dbReference type="Proteomes" id="UP001623290">
    <property type="component" value="Chromosome"/>
</dbReference>
<keyword evidence="2" id="KW-1185">Reference proteome</keyword>